<dbReference type="InterPro" id="IPR001537">
    <property type="entry name" value="SpoU_MeTrfase"/>
</dbReference>
<dbReference type="GO" id="GO:0003723">
    <property type="term" value="F:RNA binding"/>
    <property type="evidence" value="ECO:0007669"/>
    <property type="project" value="InterPro"/>
</dbReference>
<dbReference type="InterPro" id="IPR045330">
    <property type="entry name" value="TRM3/TARBP1"/>
</dbReference>
<sequence length="1229" mass="136078">MTAIQNQTAALLLNRVGESERSGLVRDVAKSLNSRSSVADVSFAVALVQLKVDEDAKDFVTNHVLSIIQIGEQDRVVSLCSDHGWLRDKLLQRICSHISRLAITAQHDSSNWLAVPLATPILHELANGLDQAIGTLGAETIEQAIRSLTFVERLSNTELEDELADSLFRSCLILTGAAFRELATHASEVLSKLLHCKPDVLNKFESDLWSRIVQLVEGKNALNQTLGYSLWLRWILSGNCVDPKILKQDEYWDALISGLRRGDSERRKSSLQVLRASVEICTAEPSLASIITAQASSTASIESVRKQYIRFCTVFETIVLGRYLNQVQECEPDLDFLASTTSAVKPAFLFALLESALDQRMQEANRKWIGSWCLRSNLRTDEVDSFMTFLRSTLLPWATSGYLFTATLKQVDGHLKCEHGERLATYVSSALLNDGHMAKNFIGTIAATIRARQTNSFAYSTVYLVEGIGRALDTDGTLPIDPSHLEDIHSAASWIGLPEVARDHLLARTWKMCSIVQQRTTQASTDAFLSKAATEWNTLLSKADSLGPESSVQVEGSISALSLAPSKRDLNEQNAHQKCAELLGSLENLQIAQVEEHLDDIWSDLEYLEYPKGLLCAIPLIFLHPKLVAMASTAPSSFAEFIKSKAAALIELATSRSYMLPTLLETLRVAVLADHASAAHLGSDDLIAHVASNPPSATVDAQLETATIPVIQGISPELQAFSYKFYFGQPDGYGVAVLLDLVSRFRAIDSKLAPELFEKLLQRFLNQKTPPPTVSAWKKVLQLQVMLLCAEQHVPYTSLGEARKVLKDLHYVLSIEPLPRYRYLFEWMIARTYIHHPQLRSTIFEELSTKDHHGNPKFLASLMKIGVNIAKTESSTEDFALQLATVFVPLAASSKVVIRHEAQWQFAPLLDHARAKDWKSITQSSAFEALDGFIRSLERYDDPPKERTIDKFDPINDHNLTHLVEGPWWGLDNVEQRQTSRKDFVSLYERDDSNITIPTSCISLGNPLLPEEQTPSSKTQPPVDHERRMLQNIDNISRALGSGAADPDSVTIALQTKGAGYLSSSNLRKRHSNLLVVASLVDNPYNLGGLSRVSEIFGAGALYLPTPTVTSNKDFQSVSVASHLHIPLKALLAKDVENWLVQKKTEEGFKVVGIEQTDRSVLLGEEGCVLPEKCILVIGSEREGIPAMVLSLCDLLVEIPQIGITRSLNVQTAAGIVLCEYAKQFKRKM</sequence>
<dbReference type="InterPro" id="IPR029028">
    <property type="entry name" value="Alpha/beta_knot_MTases"/>
</dbReference>
<proteinExistence type="predicted"/>
<dbReference type="OrthoDB" id="241340at2759"/>
<dbReference type="GO" id="GO:0030488">
    <property type="term" value="P:tRNA methylation"/>
    <property type="evidence" value="ECO:0007669"/>
    <property type="project" value="InterPro"/>
</dbReference>
<keyword evidence="1" id="KW-0489">Methyltransferase</keyword>
<feature type="domain" description="tRNA/rRNA methyltransferase SpoU type" evidence="3">
    <location>
        <begin position="1074"/>
        <end position="1218"/>
    </location>
</feature>
<organism evidence="4 5">
    <name type="scientific">Pseudocercospora eumusae</name>
    <dbReference type="NCBI Taxonomy" id="321146"/>
    <lineage>
        <taxon>Eukaryota</taxon>
        <taxon>Fungi</taxon>
        <taxon>Dikarya</taxon>
        <taxon>Ascomycota</taxon>
        <taxon>Pezizomycotina</taxon>
        <taxon>Dothideomycetes</taxon>
        <taxon>Dothideomycetidae</taxon>
        <taxon>Mycosphaerellales</taxon>
        <taxon>Mycosphaerellaceae</taxon>
        <taxon>Pseudocercospora</taxon>
    </lineage>
</organism>
<dbReference type="SUPFAM" id="SSF75217">
    <property type="entry name" value="alpha/beta knot"/>
    <property type="match status" value="1"/>
</dbReference>
<dbReference type="SUPFAM" id="SSF48371">
    <property type="entry name" value="ARM repeat"/>
    <property type="match status" value="1"/>
</dbReference>
<dbReference type="PANTHER" id="PTHR12029">
    <property type="entry name" value="RNA METHYLTRANSFERASE"/>
    <property type="match status" value="1"/>
</dbReference>
<protein>
    <recommendedName>
        <fullName evidence="3">tRNA/rRNA methyltransferase SpoU type domain-containing protein</fullName>
    </recommendedName>
</protein>
<accession>A0A139GWS2</accession>
<evidence type="ECO:0000256" key="1">
    <source>
        <dbReference type="ARBA" id="ARBA00022603"/>
    </source>
</evidence>
<dbReference type="Pfam" id="PF00588">
    <property type="entry name" value="SpoU_methylase"/>
    <property type="match status" value="1"/>
</dbReference>
<dbReference type="Proteomes" id="UP000070133">
    <property type="component" value="Unassembled WGS sequence"/>
</dbReference>
<keyword evidence="5" id="KW-1185">Reference proteome</keyword>
<dbReference type="GO" id="GO:0016423">
    <property type="term" value="F:tRNA (guanine) methyltransferase activity"/>
    <property type="evidence" value="ECO:0007669"/>
    <property type="project" value="InterPro"/>
</dbReference>
<dbReference type="InterPro" id="IPR029026">
    <property type="entry name" value="tRNA_m1G_MTases_N"/>
</dbReference>
<evidence type="ECO:0000256" key="2">
    <source>
        <dbReference type="ARBA" id="ARBA00022679"/>
    </source>
</evidence>
<keyword evidence="2" id="KW-0808">Transferase</keyword>
<dbReference type="InterPro" id="IPR016024">
    <property type="entry name" value="ARM-type_fold"/>
</dbReference>
<name>A0A139GWS2_9PEZI</name>
<dbReference type="STRING" id="321146.A0A139GWS2"/>
<evidence type="ECO:0000313" key="5">
    <source>
        <dbReference type="Proteomes" id="UP000070133"/>
    </source>
</evidence>
<dbReference type="AlphaFoldDB" id="A0A139GWS2"/>
<dbReference type="PANTHER" id="PTHR12029:SF11">
    <property type="entry name" value="METHYLTRANSFERASE TARBP1-RELATED"/>
    <property type="match status" value="1"/>
</dbReference>
<dbReference type="EMBL" id="LFZN01000273">
    <property type="protein sequence ID" value="KXS94619.1"/>
    <property type="molecule type" value="Genomic_DNA"/>
</dbReference>
<comment type="caution">
    <text evidence="4">The sequence shown here is derived from an EMBL/GenBank/DDBJ whole genome shotgun (WGS) entry which is preliminary data.</text>
</comment>
<dbReference type="Gene3D" id="3.40.1280.10">
    <property type="match status" value="1"/>
</dbReference>
<dbReference type="InterPro" id="IPR044748">
    <property type="entry name" value="Trm3/TARBP1_C"/>
</dbReference>
<evidence type="ECO:0000313" key="4">
    <source>
        <dbReference type="EMBL" id="KXS94619.1"/>
    </source>
</evidence>
<reference evidence="4 5" key="1">
    <citation type="submission" date="2015-07" db="EMBL/GenBank/DDBJ databases">
        <title>Comparative genomics of the Sigatoka disease complex on banana suggests a link between parallel evolutionary changes in Pseudocercospora fijiensis and Pseudocercospora eumusae and increased virulence on the banana host.</title>
        <authorList>
            <person name="Chang T.-C."/>
            <person name="Salvucci A."/>
            <person name="Crous P.W."/>
            <person name="Stergiopoulos I."/>
        </authorList>
    </citation>
    <scope>NUCLEOTIDE SEQUENCE [LARGE SCALE GENOMIC DNA]</scope>
    <source>
        <strain evidence="4 5">CBS 114824</strain>
    </source>
</reference>
<evidence type="ECO:0000259" key="3">
    <source>
        <dbReference type="Pfam" id="PF00588"/>
    </source>
</evidence>
<dbReference type="CDD" id="cd18091">
    <property type="entry name" value="SpoU-like_TRM3-like"/>
    <property type="match status" value="1"/>
</dbReference>
<gene>
    <name evidence="4" type="ORF">AC578_10642</name>
</gene>